<dbReference type="SUPFAM" id="SSF48371">
    <property type="entry name" value="ARM repeat"/>
    <property type="match status" value="1"/>
</dbReference>
<evidence type="ECO:0000259" key="1">
    <source>
        <dbReference type="Pfam" id="PF23238"/>
    </source>
</evidence>
<dbReference type="Gene3D" id="1.25.10.10">
    <property type="entry name" value="Leucine-rich Repeat Variant"/>
    <property type="match status" value="1"/>
</dbReference>
<proteinExistence type="predicted"/>
<dbReference type="PANTHER" id="PTHR46312">
    <property type="entry name" value="NACHT DOMAIN-CONTAINING PROTEIN"/>
    <property type="match status" value="1"/>
</dbReference>
<gene>
    <name evidence="2" type="ORF">N7493_001398</name>
</gene>
<sequence>MWNSLFDRILWIPLRNFKLLPPDRVDLQEFFRVEYFRNTPTNKERFSRELCHQVHEARDQRTLFVLDGLDEVSEALGEGHKHHDLLKELLNMPACIVTSRPRVILPDYCKYQFDLKLETIGFYPEQQLVRIPIQLDALCFIWEADKRAVLGESKLETMTSIYQTIMRSLWRKDVLRSNMEVHNKPVTSVDIQNMPLDQLENFFPVGILEKLAFEGMVHDTISFTEAQAMATPSSIPGLAEPLTAGMLAGISCLRAHDASTKDPVYHHFIHLTFQEYFAARHFVKHWLSKTSLTKGPNISLSSAPSFIKHYKYGNRCDIFWRFVTGLFSLEIQGRDLIEFFEGLQNEPIDIVGPVPPKHATFSARRNDLENRLSQWGIWEYICSGPYPYLDFLREAEFPEKPLLAILHKSLPKEKSDILRALRYRPVIPLAALRLLCSWLKQDIDCDFEDKDDRVRVCAIEAIEAFGNVVDHTERGYFLEDLTKQAIFGRSVTVQSAAFKAMGNNGRLDPQSIKFLGEKLRNWLDEDINSGEILQKNEEIKFCSLTYSENPKERDKILRIPTGEEIRVKEMTITVLGQQKHLPSDILQLILAHIQSPRREMQEAAFKAVKLHFSNDNIFDIIELWLKNGEPSTQKTATSILRYWPQLPFKVANSIKTQLKHQDETIRRAFIDGLENWHPLNDEFLDPVTECLEDESDQIRYKAIVILGRHPRFKDKYVDVFKSQVQHDEVVSCQTSALQFLLYRLSFEDLGFDLISEWIRNPGFRSTVLIALDHTHITPQLGLNPSLEFLELLCRPCLGADPWLDYEDPYRTFSILATFHVADRDIRDRSLEATIKGLKNDDPHVQFSASGVLSKWPQAESHYFKEVLKHFSGQDNAGEWRDNVVEWQYYNFLLGALIDWSSSLGEDDLLVTTVAQALERKELEWLGFGAQILGNLPQPSDGLVLQICQNLNNLSEYLQTDILEALGCWS</sequence>
<accession>A0AAD6MZW4</accession>
<evidence type="ECO:0000313" key="3">
    <source>
        <dbReference type="Proteomes" id="UP001215712"/>
    </source>
</evidence>
<dbReference type="InterPro" id="IPR011989">
    <property type="entry name" value="ARM-like"/>
</dbReference>
<keyword evidence="3" id="KW-1185">Reference proteome</keyword>
<feature type="domain" description="DUF7068" evidence="1">
    <location>
        <begin position="126"/>
        <end position="145"/>
    </location>
</feature>
<name>A0AAD6MZW4_9EURO</name>
<dbReference type="Proteomes" id="UP001215712">
    <property type="component" value="Unassembled WGS sequence"/>
</dbReference>
<organism evidence="2 3">
    <name type="scientific">Penicillium malachiteum</name>
    <dbReference type="NCBI Taxonomy" id="1324776"/>
    <lineage>
        <taxon>Eukaryota</taxon>
        <taxon>Fungi</taxon>
        <taxon>Dikarya</taxon>
        <taxon>Ascomycota</taxon>
        <taxon>Pezizomycotina</taxon>
        <taxon>Eurotiomycetes</taxon>
        <taxon>Eurotiomycetidae</taxon>
        <taxon>Eurotiales</taxon>
        <taxon>Aspergillaceae</taxon>
        <taxon>Penicillium</taxon>
    </lineage>
</organism>
<dbReference type="AlphaFoldDB" id="A0AAD6MZW4"/>
<dbReference type="InterPro" id="IPR055496">
    <property type="entry name" value="DUF7068"/>
</dbReference>
<dbReference type="EMBL" id="JAQJAN010000002">
    <property type="protein sequence ID" value="KAJ5738243.1"/>
    <property type="molecule type" value="Genomic_DNA"/>
</dbReference>
<dbReference type="Pfam" id="PF23238">
    <property type="entry name" value="DUF7068"/>
    <property type="match status" value="1"/>
</dbReference>
<dbReference type="PANTHER" id="PTHR46312:SF2">
    <property type="entry name" value="NUCLEOTIDE-BINDING OLIGOMERIZATION DOMAIN-CONTAINING PROTEIN 2-LIKE"/>
    <property type="match status" value="1"/>
</dbReference>
<dbReference type="InterPro" id="IPR027417">
    <property type="entry name" value="P-loop_NTPase"/>
</dbReference>
<evidence type="ECO:0000313" key="2">
    <source>
        <dbReference type="EMBL" id="KAJ5738243.1"/>
    </source>
</evidence>
<comment type="caution">
    <text evidence="2">The sequence shown here is derived from an EMBL/GenBank/DDBJ whole genome shotgun (WGS) entry which is preliminary data.</text>
</comment>
<protein>
    <recommendedName>
        <fullName evidence="1">DUF7068 domain-containing protein</fullName>
    </recommendedName>
</protein>
<dbReference type="Gene3D" id="3.40.50.300">
    <property type="entry name" value="P-loop containing nucleotide triphosphate hydrolases"/>
    <property type="match status" value="1"/>
</dbReference>
<reference evidence="2" key="1">
    <citation type="journal article" date="2023" name="IMA Fungus">
        <title>Comparative genomic study of the Penicillium genus elucidates a diverse pangenome and 15 lateral gene transfer events.</title>
        <authorList>
            <person name="Petersen C."/>
            <person name="Sorensen T."/>
            <person name="Nielsen M.R."/>
            <person name="Sondergaard T.E."/>
            <person name="Sorensen J.L."/>
            <person name="Fitzpatrick D.A."/>
            <person name="Frisvad J.C."/>
            <person name="Nielsen K.L."/>
        </authorList>
    </citation>
    <scope>NUCLEOTIDE SEQUENCE</scope>
    <source>
        <strain evidence="2">IBT 17514</strain>
    </source>
</reference>
<dbReference type="InterPro" id="IPR016024">
    <property type="entry name" value="ARM-type_fold"/>
</dbReference>
<reference evidence="2" key="2">
    <citation type="submission" date="2023-01" db="EMBL/GenBank/DDBJ databases">
        <authorList>
            <person name="Petersen C."/>
        </authorList>
    </citation>
    <scope>NUCLEOTIDE SEQUENCE</scope>
    <source>
        <strain evidence="2">IBT 17514</strain>
    </source>
</reference>